<dbReference type="InterPro" id="IPR007835">
    <property type="entry name" value="MOFRL"/>
</dbReference>
<dbReference type="PANTHER" id="PTHR12227:SF0">
    <property type="entry name" value="GLYCERATE KINASE"/>
    <property type="match status" value="1"/>
</dbReference>
<accession>A0A5S9F4B3</accession>
<keyword evidence="3" id="KW-0808">Transferase</keyword>
<dbReference type="KEGG" id="uam:UABAM_02661"/>
<protein>
    <submittedName>
        <fullName evidence="3">D-glycerate 2-kinase</fullName>
    </submittedName>
</protein>
<dbReference type="InterPro" id="IPR038614">
    <property type="entry name" value="GK_N_sf"/>
</dbReference>
<dbReference type="InterPro" id="IPR039760">
    <property type="entry name" value="MOFRL_protein"/>
</dbReference>
<feature type="domain" description="MOFRL-associated" evidence="2">
    <location>
        <begin position="7"/>
        <end position="232"/>
    </location>
</feature>
<organism evidence="3 4">
    <name type="scientific">Uabimicrobium amorphum</name>
    <dbReference type="NCBI Taxonomy" id="2596890"/>
    <lineage>
        <taxon>Bacteria</taxon>
        <taxon>Pseudomonadati</taxon>
        <taxon>Planctomycetota</taxon>
        <taxon>Candidatus Uabimicrobiia</taxon>
        <taxon>Candidatus Uabimicrobiales</taxon>
        <taxon>Candidatus Uabimicrobiaceae</taxon>
        <taxon>Candidatus Uabimicrobium</taxon>
    </lineage>
</organism>
<proteinExistence type="predicted"/>
<dbReference type="InterPro" id="IPR037035">
    <property type="entry name" value="GK-like_C_sf"/>
</dbReference>
<dbReference type="SUPFAM" id="SSF82544">
    <property type="entry name" value="GckA/TtuD-like"/>
    <property type="match status" value="1"/>
</dbReference>
<dbReference type="FunFam" id="3.40.1480.10:FF:000002">
    <property type="entry name" value="Glycerate kinase"/>
    <property type="match status" value="1"/>
</dbReference>
<dbReference type="InterPro" id="IPR025286">
    <property type="entry name" value="MOFRL_assoc_dom"/>
</dbReference>
<dbReference type="GO" id="GO:0005737">
    <property type="term" value="C:cytoplasm"/>
    <property type="evidence" value="ECO:0007669"/>
    <property type="project" value="TreeGrafter"/>
</dbReference>
<dbReference type="OrthoDB" id="9766552at2"/>
<evidence type="ECO:0000259" key="2">
    <source>
        <dbReference type="Pfam" id="PF13660"/>
    </source>
</evidence>
<dbReference type="Gene3D" id="3.40.1480.10">
    <property type="entry name" value="MOFRL domain"/>
    <property type="match status" value="1"/>
</dbReference>
<evidence type="ECO:0000313" key="4">
    <source>
        <dbReference type="Proteomes" id="UP000326354"/>
    </source>
</evidence>
<dbReference type="Proteomes" id="UP000326354">
    <property type="component" value="Chromosome"/>
</dbReference>
<dbReference type="RefSeq" id="WP_151968466.1">
    <property type="nucleotide sequence ID" value="NZ_AP019860.1"/>
</dbReference>
<sequence>MTPEEKLQSVFMSVVARILPQTLIQENLKIKNDTLHIGKNQLTLPPKIHIFGSGKAATTMAKAVCDLIPSRIAGGVVVSNMHSESIRDIEVIESSHPLPTQKSVDAGNTLFEKMAALSQNDFFIYLLSGGTSALLEKLPPGVSLQDMQEITQQLLQKGADITQLNSVRKQMSAIKGGKLAQALTAPGIVLVISDVIGDDLAVIGSGPLYHQPYTDAQHILDSYDITYTLPKSSVCRAANNVPHFVIGNNSIALQYAREAWQKYGIDAHIMTSQMHGEAKEIAKCIVAIAKEIRDKHQPFSPPVCLIFGGETTVNVQGKGRGGRNQELALASLQALEDCQGIYILSAGTDGIDGNSDAAGAIVSSKLYHPQEIKTYLKNNDSYSFFHKYGGLLSPGKTGTNVMDMVMAFIL</sequence>
<dbReference type="EMBL" id="AP019860">
    <property type="protein sequence ID" value="BBM84304.1"/>
    <property type="molecule type" value="Genomic_DNA"/>
</dbReference>
<dbReference type="AlphaFoldDB" id="A0A5S9F4B3"/>
<name>A0A5S9F4B3_UABAM</name>
<dbReference type="Pfam" id="PF05161">
    <property type="entry name" value="MOFRL"/>
    <property type="match status" value="1"/>
</dbReference>
<dbReference type="Gene3D" id="3.40.50.10180">
    <property type="entry name" value="Glycerate kinase, MOFRL-like N-terminal domain"/>
    <property type="match status" value="1"/>
</dbReference>
<keyword evidence="3" id="KW-0418">Kinase</keyword>
<reference evidence="3 4" key="1">
    <citation type="submission" date="2019-08" db="EMBL/GenBank/DDBJ databases">
        <title>Complete genome sequence of Candidatus Uab amorphum.</title>
        <authorList>
            <person name="Shiratori T."/>
            <person name="Suzuki S."/>
            <person name="Kakizawa Y."/>
            <person name="Ishida K."/>
        </authorList>
    </citation>
    <scope>NUCLEOTIDE SEQUENCE [LARGE SCALE GENOMIC DNA]</scope>
    <source>
        <strain evidence="3 4">SRT547</strain>
    </source>
</reference>
<dbReference type="PANTHER" id="PTHR12227">
    <property type="entry name" value="GLYCERATE KINASE"/>
    <property type="match status" value="1"/>
</dbReference>
<keyword evidence="4" id="KW-1185">Reference proteome</keyword>
<evidence type="ECO:0000313" key="3">
    <source>
        <dbReference type="EMBL" id="BBM84304.1"/>
    </source>
</evidence>
<evidence type="ECO:0000259" key="1">
    <source>
        <dbReference type="Pfam" id="PF05161"/>
    </source>
</evidence>
<dbReference type="GO" id="GO:0008887">
    <property type="term" value="F:glycerate kinase activity"/>
    <property type="evidence" value="ECO:0007669"/>
    <property type="project" value="InterPro"/>
</dbReference>
<dbReference type="Pfam" id="PF13660">
    <property type="entry name" value="DUF4147"/>
    <property type="match status" value="1"/>
</dbReference>
<feature type="domain" description="MOFRL" evidence="1">
    <location>
        <begin position="303"/>
        <end position="403"/>
    </location>
</feature>
<gene>
    <name evidence="3" type="ORF">UABAM_02661</name>
</gene>